<evidence type="ECO:0000313" key="1">
    <source>
        <dbReference type="EMBL" id="KRR15318.1"/>
    </source>
</evidence>
<organism evidence="1 2">
    <name type="scientific">Bradyrhizobium jicamae</name>
    <dbReference type="NCBI Taxonomy" id="280332"/>
    <lineage>
        <taxon>Bacteria</taxon>
        <taxon>Pseudomonadati</taxon>
        <taxon>Pseudomonadota</taxon>
        <taxon>Alphaproteobacteria</taxon>
        <taxon>Hyphomicrobiales</taxon>
        <taxon>Nitrobacteraceae</taxon>
        <taxon>Bradyrhizobium</taxon>
    </lineage>
</organism>
<gene>
    <name evidence="1" type="ORF">CQ12_16175</name>
</gene>
<sequence length="60" mass="6532">MRNLVAVRTVADIDQAKPIKLDLWVRTLARTNVVVIAVANGNRPVSTLGTLVTVEFQTVS</sequence>
<reference evidence="1 2" key="1">
    <citation type="submission" date="2014-03" db="EMBL/GenBank/DDBJ databases">
        <title>Bradyrhizobium valentinum sp. nov., isolated from effective nodules of Lupinus mariae-josephae, a lupine endemic of basic-lime soils in Eastern Spain.</title>
        <authorList>
            <person name="Duran D."/>
            <person name="Rey L."/>
            <person name="Navarro A."/>
            <person name="Busquets A."/>
            <person name="Imperial J."/>
            <person name="Ruiz-Argueso T."/>
        </authorList>
    </citation>
    <scope>NUCLEOTIDE SEQUENCE [LARGE SCALE GENOMIC DNA]</scope>
    <source>
        <strain evidence="1 2">PAC68</strain>
    </source>
</reference>
<keyword evidence="2" id="KW-1185">Reference proteome</keyword>
<protein>
    <submittedName>
        <fullName evidence="1">Uncharacterized protein</fullName>
    </submittedName>
</protein>
<evidence type="ECO:0000313" key="2">
    <source>
        <dbReference type="Proteomes" id="UP000050863"/>
    </source>
</evidence>
<name>A0A0R3MDZ2_9BRAD</name>
<accession>A0A0R3MDZ2</accession>
<proteinExistence type="predicted"/>
<comment type="caution">
    <text evidence="1">The sequence shown here is derived from an EMBL/GenBank/DDBJ whole genome shotgun (WGS) entry which is preliminary data.</text>
</comment>
<dbReference type="Proteomes" id="UP000050863">
    <property type="component" value="Unassembled WGS sequence"/>
</dbReference>
<dbReference type="AlphaFoldDB" id="A0A0R3MDZ2"/>
<dbReference type="EMBL" id="LLXZ01000003">
    <property type="protein sequence ID" value="KRR15318.1"/>
    <property type="molecule type" value="Genomic_DNA"/>
</dbReference>